<evidence type="ECO:0000256" key="2">
    <source>
        <dbReference type="ARBA" id="ARBA00022845"/>
    </source>
</evidence>
<dbReference type="InterPro" id="IPR033133">
    <property type="entry name" value="PUM-HD"/>
</dbReference>
<dbReference type="PANTHER" id="PTHR12537">
    <property type="entry name" value="RNA BINDING PROTEIN PUMILIO-RELATED"/>
    <property type="match status" value="1"/>
</dbReference>
<dbReference type="InterPro" id="IPR011989">
    <property type="entry name" value="ARM-like"/>
</dbReference>
<keyword evidence="2" id="KW-0810">Translation regulation</keyword>
<protein>
    <submittedName>
        <fullName evidence="6">Pumilio18</fullName>
    </submittedName>
</protein>
<keyword evidence="1" id="KW-0677">Repeat</keyword>
<dbReference type="Gene3D" id="1.25.10.10">
    <property type="entry name" value="Leucine-rich Repeat Variant"/>
    <property type="match status" value="1"/>
</dbReference>
<sequence length="499" mass="56206">MASSTSQTAGNCLNLSRPAYHDEELILHIGNMELKKDGTFGLPAAASEIDIDASPSNSDSFSVFSFKTQEERTPIPTTFKNIEIPTCVLAQDNSPTHDAIWGPRFFMAGDECMSEAHNPGMRISWVLWVINIGLWVHMHQKFWLLQVQLDNQQGLHPSNMCTPMNYTPRIPGCLPNDQGGSQPFPQAEPLDASHLEEILEGGDYEQKEILFSILEGSIFMLMLDRRLHYLYSMLIDACEGQQLDSLVERVLSQGEYFVSAAFCKQGVSSIIKLIRKVKRSPHAFAIARILSTRFMDIMTHPTARNVIVQCLVLFRSQPNEVLYENAIYHFRDLAIHEVGCRSLNDCISLIGGEQRITLLNHIADVSDYLSYDPYGNYVVQNLLSLRNMDITNRITGRLQNQFIRLSVIKGGSHVVEKCMEASHNGILAVVEEILDCPKAPFRLARNQFGNYIIQTALKKTKGFNSFYNALVRRLEPHRRAICRTAGGKNVLSILEANED</sequence>
<name>A0AAW2WNB5_9LAMI</name>
<evidence type="ECO:0000256" key="4">
    <source>
        <dbReference type="PROSITE-ProRule" id="PRU00317"/>
    </source>
</evidence>
<gene>
    <name evidence="6" type="ORF">Slati_2024500</name>
</gene>
<feature type="domain" description="PUM-HD" evidence="5">
    <location>
        <begin position="150"/>
        <end position="498"/>
    </location>
</feature>
<accession>A0AAW2WNB5</accession>
<evidence type="ECO:0000256" key="3">
    <source>
        <dbReference type="ARBA" id="ARBA00022884"/>
    </source>
</evidence>
<reference evidence="6" key="2">
    <citation type="journal article" date="2024" name="Plant">
        <title>Genomic evolution and insights into agronomic trait innovations of Sesamum species.</title>
        <authorList>
            <person name="Miao H."/>
            <person name="Wang L."/>
            <person name="Qu L."/>
            <person name="Liu H."/>
            <person name="Sun Y."/>
            <person name="Le M."/>
            <person name="Wang Q."/>
            <person name="Wei S."/>
            <person name="Zheng Y."/>
            <person name="Lin W."/>
            <person name="Duan Y."/>
            <person name="Cao H."/>
            <person name="Xiong S."/>
            <person name="Wang X."/>
            <person name="Wei L."/>
            <person name="Li C."/>
            <person name="Ma Q."/>
            <person name="Ju M."/>
            <person name="Zhao R."/>
            <person name="Li G."/>
            <person name="Mu C."/>
            <person name="Tian Q."/>
            <person name="Mei H."/>
            <person name="Zhang T."/>
            <person name="Gao T."/>
            <person name="Zhang H."/>
        </authorList>
    </citation>
    <scope>NUCLEOTIDE SEQUENCE</scope>
    <source>
        <strain evidence="6">KEN1</strain>
    </source>
</reference>
<feature type="repeat" description="Pumilio" evidence="4">
    <location>
        <begin position="432"/>
        <end position="472"/>
    </location>
</feature>
<reference evidence="6" key="1">
    <citation type="submission" date="2020-06" db="EMBL/GenBank/DDBJ databases">
        <authorList>
            <person name="Li T."/>
            <person name="Hu X."/>
            <person name="Zhang T."/>
            <person name="Song X."/>
            <person name="Zhang H."/>
            <person name="Dai N."/>
            <person name="Sheng W."/>
            <person name="Hou X."/>
            <person name="Wei L."/>
        </authorList>
    </citation>
    <scope>NUCLEOTIDE SEQUENCE</scope>
    <source>
        <strain evidence="6">KEN1</strain>
        <tissue evidence="6">Leaf</tissue>
    </source>
</reference>
<evidence type="ECO:0000256" key="1">
    <source>
        <dbReference type="ARBA" id="ARBA00022737"/>
    </source>
</evidence>
<dbReference type="PANTHER" id="PTHR12537:SF137">
    <property type="entry name" value="PUMILIO HOMOLOG 16-RELATED"/>
    <property type="match status" value="1"/>
</dbReference>
<feature type="repeat" description="Pumilio" evidence="4">
    <location>
        <begin position="361"/>
        <end position="396"/>
    </location>
</feature>
<dbReference type="GO" id="GO:0006417">
    <property type="term" value="P:regulation of translation"/>
    <property type="evidence" value="ECO:0007669"/>
    <property type="project" value="UniProtKB-KW"/>
</dbReference>
<proteinExistence type="predicted"/>
<dbReference type="GO" id="GO:0005737">
    <property type="term" value="C:cytoplasm"/>
    <property type="evidence" value="ECO:0007669"/>
    <property type="project" value="TreeGrafter"/>
</dbReference>
<dbReference type="InterPro" id="IPR001313">
    <property type="entry name" value="Pumilio_RNA-bd_rpt"/>
</dbReference>
<comment type="caution">
    <text evidence="6">The sequence shown here is derived from an EMBL/GenBank/DDBJ whole genome shotgun (WGS) entry which is preliminary data.</text>
</comment>
<dbReference type="PROSITE" id="PS50303">
    <property type="entry name" value="PUM_HD"/>
    <property type="match status" value="1"/>
</dbReference>
<dbReference type="InterPro" id="IPR016024">
    <property type="entry name" value="ARM-type_fold"/>
</dbReference>
<dbReference type="Pfam" id="PF00806">
    <property type="entry name" value="PUF"/>
    <property type="match status" value="4"/>
</dbReference>
<evidence type="ECO:0000259" key="5">
    <source>
        <dbReference type="PROSITE" id="PS50303"/>
    </source>
</evidence>
<organism evidence="6">
    <name type="scientific">Sesamum latifolium</name>
    <dbReference type="NCBI Taxonomy" id="2727402"/>
    <lineage>
        <taxon>Eukaryota</taxon>
        <taxon>Viridiplantae</taxon>
        <taxon>Streptophyta</taxon>
        <taxon>Embryophyta</taxon>
        <taxon>Tracheophyta</taxon>
        <taxon>Spermatophyta</taxon>
        <taxon>Magnoliopsida</taxon>
        <taxon>eudicotyledons</taxon>
        <taxon>Gunneridae</taxon>
        <taxon>Pentapetalae</taxon>
        <taxon>asterids</taxon>
        <taxon>lamiids</taxon>
        <taxon>Lamiales</taxon>
        <taxon>Pedaliaceae</taxon>
        <taxon>Sesamum</taxon>
    </lineage>
</organism>
<dbReference type="EMBL" id="JACGWN010000007">
    <property type="protein sequence ID" value="KAL0443018.1"/>
    <property type="molecule type" value="Genomic_DNA"/>
</dbReference>
<keyword evidence="3" id="KW-0694">RNA-binding</keyword>
<dbReference type="GO" id="GO:0003729">
    <property type="term" value="F:mRNA binding"/>
    <property type="evidence" value="ECO:0007669"/>
    <property type="project" value="TreeGrafter"/>
</dbReference>
<dbReference type="SMART" id="SM00025">
    <property type="entry name" value="Pumilio"/>
    <property type="match status" value="5"/>
</dbReference>
<evidence type="ECO:0000313" key="6">
    <source>
        <dbReference type="EMBL" id="KAL0443018.1"/>
    </source>
</evidence>
<dbReference type="PROSITE" id="PS50302">
    <property type="entry name" value="PUM"/>
    <property type="match status" value="2"/>
</dbReference>
<dbReference type="SUPFAM" id="SSF48371">
    <property type="entry name" value="ARM repeat"/>
    <property type="match status" value="1"/>
</dbReference>
<dbReference type="AlphaFoldDB" id="A0AAW2WNB5"/>